<dbReference type="OrthoDB" id="3016506at2759"/>
<accession>A0A4Q2D1L3</accession>
<comment type="caution">
    <text evidence="2">The sequence shown here is derived from an EMBL/GenBank/DDBJ whole genome shotgun (WGS) entry which is preliminary data.</text>
</comment>
<protein>
    <submittedName>
        <fullName evidence="2">Uncharacterized protein</fullName>
    </submittedName>
</protein>
<dbReference type="CDD" id="cd00084">
    <property type="entry name" value="HMG-box_SF"/>
    <property type="match status" value="1"/>
</dbReference>
<dbReference type="STRING" id="2316362.A0A4Q2D1L3"/>
<dbReference type="EMBL" id="SDEE01001377">
    <property type="protein sequence ID" value="RXW12164.1"/>
    <property type="molecule type" value="Genomic_DNA"/>
</dbReference>
<evidence type="ECO:0000313" key="3">
    <source>
        <dbReference type="Proteomes" id="UP000290288"/>
    </source>
</evidence>
<organism evidence="2 3">
    <name type="scientific">Candolleomyces aberdarensis</name>
    <dbReference type="NCBI Taxonomy" id="2316362"/>
    <lineage>
        <taxon>Eukaryota</taxon>
        <taxon>Fungi</taxon>
        <taxon>Dikarya</taxon>
        <taxon>Basidiomycota</taxon>
        <taxon>Agaricomycotina</taxon>
        <taxon>Agaricomycetes</taxon>
        <taxon>Agaricomycetidae</taxon>
        <taxon>Agaricales</taxon>
        <taxon>Agaricineae</taxon>
        <taxon>Psathyrellaceae</taxon>
        <taxon>Candolleomyces</taxon>
    </lineage>
</organism>
<keyword evidence="3" id="KW-1185">Reference proteome</keyword>
<dbReference type="AlphaFoldDB" id="A0A4Q2D1L3"/>
<proteinExistence type="predicted"/>
<evidence type="ECO:0000313" key="2">
    <source>
        <dbReference type="EMBL" id="RXW12164.1"/>
    </source>
</evidence>
<feature type="region of interest" description="Disordered" evidence="1">
    <location>
        <begin position="41"/>
        <end position="64"/>
    </location>
</feature>
<feature type="region of interest" description="Disordered" evidence="1">
    <location>
        <begin position="371"/>
        <end position="394"/>
    </location>
</feature>
<feature type="compositionally biased region" description="Polar residues" evidence="1">
    <location>
        <begin position="372"/>
        <end position="394"/>
    </location>
</feature>
<feature type="region of interest" description="Disordered" evidence="1">
    <location>
        <begin position="446"/>
        <end position="477"/>
    </location>
</feature>
<name>A0A4Q2D1L3_9AGAR</name>
<evidence type="ECO:0000256" key="1">
    <source>
        <dbReference type="SAM" id="MobiDB-lite"/>
    </source>
</evidence>
<feature type="compositionally biased region" description="Basic and acidic residues" evidence="1">
    <location>
        <begin position="49"/>
        <end position="64"/>
    </location>
</feature>
<dbReference type="Proteomes" id="UP000290288">
    <property type="component" value="Unassembled WGS sequence"/>
</dbReference>
<reference evidence="2 3" key="1">
    <citation type="submission" date="2019-01" db="EMBL/GenBank/DDBJ databases">
        <title>Draft genome sequence of Psathyrella aberdarensis IHI B618.</title>
        <authorList>
            <person name="Buettner E."/>
            <person name="Kellner H."/>
        </authorList>
    </citation>
    <scope>NUCLEOTIDE SEQUENCE [LARGE SCALE GENOMIC DNA]</scope>
    <source>
        <strain evidence="2 3">IHI B618</strain>
    </source>
</reference>
<sequence length="477" mass="53593">MLCLFPIFLRAIDTMDSTVQRLKSTSRKLVVKPAIKTVRRTLKHHRKRTNTEKKEAKASRDAHRHEVSQALDKCRQDIWAMAVSLREQFSTHTVEYWHASIIQATSHKRSRKLHGWNAYLSKETRRINNEANDGTIVRANDVAAELAIKWNSMSEEEKSAATGDYIKDFEAKREEKIHLPNVGLKAFHDVRANLAQMHADAGALHARTGIEILTFAVRSKVDDFNRPFFFATTPRFEEFFSAIFKTNLMETSIRLEGFIISGFESVTRNYAQGISALKSEVAKFIHLKLDEAAGYHIPRMLYTNFDSNITLPHQIIVKGWPLPKFSNPSDIGTKGDLDRLLSAWKTGSAYFEKLDDAVFEKWSQEYYARFDSPSTTATDPSGDTSTTASPINDTHAMDSTQENILINHASEENLPATLPPPTALTTVNSSDPFVSCMISGDGGVIVHATKKPRKQRSDKGKPRGSRKSGKENAPPAM</sequence>
<gene>
    <name evidence="2" type="ORF">EST38_g13688</name>
</gene>